<evidence type="ECO:0000259" key="2">
    <source>
        <dbReference type="SMART" id="SM00834"/>
    </source>
</evidence>
<comment type="caution">
    <text evidence="3">The sequence shown here is derived from an EMBL/GenBank/DDBJ whole genome shotgun (WGS) entry which is preliminary data.</text>
</comment>
<feature type="compositionally biased region" description="Basic and acidic residues" evidence="1">
    <location>
        <begin position="65"/>
        <end position="77"/>
    </location>
</feature>
<accession>A0A395LVG9</accession>
<reference evidence="3 4" key="1">
    <citation type="journal article" date="2011" name="ISME J.">
        <title>Community ecology of hot spring cyanobacterial mats: predominant populations and their functional potential.</title>
        <authorList>
            <person name="Klatt C.G."/>
            <person name="Wood J.M."/>
            <person name="Rusch D.B."/>
            <person name="Bateson M.M."/>
            <person name="Hamamura N."/>
            <person name="Heidelberg J.F."/>
            <person name="Grossman A.R."/>
            <person name="Bhaya D."/>
            <person name="Cohan F.M."/>
            <person name="Kuhl M."/>
            <person name="Bryant D.A."/>
            <person name="Ward D.M."/>
        </authorList>
    </citation>
    <scope>NUCLEOTIDE SEQUENCE [LARGE SCALE GENOMIC DNA]</scope>
    <source>
        <strain evidence="3">OS</strain>
    </source>
</reference>
<proteinExistence type="predicted"/>
<name>A0A395LVG9_9BACT</name>
<feature type="domain" description="Putative regulatory protein FmdB zinc ribbon" evidence="2">
    <location>
        <begin position="1"/>
        <end position="42"/>
    </location>
</feature>
<dbReference type="AlphaFoldDB" id="A0A395LVG9"/>
<dbReference type="Proteomes" id="UP000266389">
    <property type="component" value="Unassembled WGS sequence"/>
</dbReference>
<sequence length="87" mass="9480">MPIYHYRCLACGYETEIEQRITEPALTTCTNCGQEAFQRVISAAGGFVLKGTGFYNTDYKNNNRAKSDSKKSAETSTEKTPAAATAS</sequence>
<organism evidence="3 4">
    <name type="scientific">Candidatus Thermochlorobacter aerophilus</name>
    <dbReference type="NCBI Taxonomy" id="1868324"/>
    <lineage>
        <taxon>Bacteria</taxon>
        <taxon>Pseudomonadati</taxon>
        <taxon>Chlorobiota</taxon>
        <taxon>Chlorobiia</taxon>
        <taxon>Chlorobiales</taxon>
        <taxon>Candidatus Thermochlorobacteriaceae</taxon>
        <taxon>Candidatus Thermochlorobacter</taxon>
    </lineage>
</organism>
<dbReference type="Pfam" id="PF09723">
    <property type="entry name" value="Zn_ribbon_8"/>
    <property type="match status" value="1"/>
</dbReference>
<evidence type="ECO:0000313" key="3">
    <source>
        <dbReference type="EMBL" id="RFM22747.1"/>
    </source>
</evidence>
<feature type="region of interest" description="Disordered" evidence="1">
    <location>
        <begin position="56"/>
        <end position="87"/>
    </location>
</feature>
<dbReference type="PANTHER" id="PTHR34404">
    <property type="entry name" value="REGULATORY PROTEIN, FMDB FAMILY"/>
    <property type="match status" value="1"/>
</dbReference>
<dbReference type="EMBL" id="PHFL01000077">
    <property type="protein sequence ID" value="RFM22747.1"/>
    <property type="molecule type" value="Genomic_DNA"/>
</dbReference>
<dbReference type="InterPro" id="IPR013429">
    <property type="entry name" value="Regulatory_FmdB_Zinc_ribbon"/>
</dbReference>
<dbReference type="PANTHER" id="PTHR34404:SF2">
    <property type="entry name" value="CONSERVED SERINE RICH PROTEIN"/>
    <property type="match status" value="1"/>
</dbReference>
<evidence type="ECO:0000256" key="1">
    <source>
        <dbReference type="SAM" id="MobiDB-lite"/>
    </source>
</evidence>
<evidence type="ECO:0000313" key="4">
    <source>
        <dbReference type="Proteomes" id="UP000266389"/>
    </source>
</evidence>
<protein>
    <submittedName>
        <fullName evidence="3">Zinc ribbon domain-containing protein</fullName>
    </submittedName>
</protein>
<dbReference type="SMART" id="SM00834">
    <property type="entry name" value="CxxC_CXXC_SSSS"/>
    <property type="match status" value="1"/>
</dbReference>
<gene>
    <name evidence="3" type="ORF">D0433_14445</name>
</gene>
<dbReference type="NCBIfam" id="TIGR02605">
    <property type="entry name" value="CxxC_CxxC_SSSS"/>
    <property type="match status" value="1"/>
</dbReference>